<accession>A0A0N9SG14</accession>
<evidence type="ECO:0000259" key="1">
    <source>
        <dbReference type="Pfam" id="PF22479"/>
    </source>
</evidence>
<gene>
    <name evidence="2" type="ORF">POR1_17</name>
</gene>
<feature type="domain" description="Cyanophage baseplate Pam3 plug gp18" evidence="1">
    <location>
        <begin position="1"/>
        <end position="100"/>
    </location>
</feature>
<dbReference type="EMBL" id="KT716399">
    <property type="protein sequence ID" value="ALH46222.1"/>
    <property type="molecule type" value="Genomic_DNA"/>
</dbReference>
<dbReference type="InterPro" id="IPR054252">
    <property type="entry name" value="Pam3_gp18"/>
</dbReference>
<protein>
    <recommendedName>
        <fullName evidence="1">Cyanophage baseplate Pam3 plug gp18 domain-containing protein</fullName>
    </recommendedName>
</protein>
<evidence type="ECO:0000313" key="3">
    <source>
        <dbReference type="Proteomes" id="UP000225954"/>
    </source>
</evidence>
<reference evidence="2 3" key="1">
    <citation type="journal article" date="2016" name="Genome Announc.">
        <title>Genome Sequences of Pseudomonas oryzihabitans Phage POR1 and Pseudomonas aeruginosa Phage PAE1.</title>
        <authorList>
            <person name="Dyson Z.A."/>
            <person name="Seviour R.J."/>
            <person name="Tucci J."/>
            <person name="Petrovski S."/>
        </authorList>
    </citation>
    <scope>NUCLEOTIDE SEQUENCE [LARGE SCALE GENOMIC DNA]</scope>
</reference>
<dbReference type="Pfam" id="PF22479">
    <property type="entry name" value="Pam3_gp18"/>
    <property type="match status" value="1"/>
</dbReference>
<sequence length="106" mass="12192">MQTIELYSDDDYYVQLLGDGVLFYLHMQWNSEAEFWTLAIENYNRELLVSGVKVVPNIRLLKLYRYIDGMPTGELIALSDSQAISKTDFAEGYAQMVYVTAPELPQ</sequence>
<dbReference type="Proteomes" id="UP000225954">
    <property type="component" value="Segment"/>
</dbReference>
<evidence type="ECO:0000313" key="2">
    <source>
        <dbReference type="EMBL" id="ALH46222.1"/>
    </source>
</evidence>
<name>A0A0N9SG14_9CAUD</name>
<proteinExistence type="predicted"/>
<keyword evidence="3" id="KW-1185">Reference proteome</keyword>
<organism evidence="2 3">
    <name type="scientific">Pseudomonas phage POR1</name>
    <dbReference type="NCBI Taxonomy" id="1718594"/>
    <lineage>
        <taxon>Viruses</taxon>
        <taxon>Duplodnaviria</taxon>
        <taxon>Heunggongvirae</taxon>
        <taxon>Uroviricota</taxon>
        <taxon>Caudoviricetes</taxon>
        <taxon>Porunavirus</taxon>
        <taxon>Porunavirus POR1</taxon>
    </lineage>
</organism>